<organism evidence="2 3">
    <name type="scientific">Virgibacillus massiliensis</name>
    <dbReference type="NCBI Taxonomy" id="1462526"/>
    <lineage>
        <taxon>Bacteria</taxon>
        <taxon>Bacillati</taxon>
        <taxon>Bacillota</taxon>
        <taxon>Bacilli</taxon>
        <taxon>Bacillales</taxon>
        <taxon>Bacillaceae</taxon>
        <taxon>Virgibacillus</taxon>
    </lineage>
</organism>
<feature type="transmembrane region" description="Helical" evidence="1">
    <location>
        <begin position="61"/>
        <end position="83"/>
    </location>
</feature>
<keyword evidence="1" id="KW-0472">Membrane</keyword>
<sequence length="168" mass="18970">MNTYKITLLAVLAALAIVGRYFFVFIPNVQPVTSIIIISGLTLGPIAGVLLALIISFVSNILLGMGIWTIWQTVSWGIIGIISGWIGKFFPRLPFLYILLLSFLSGYFYGFIISLTTYQISGAFWPYYIAGIPFDTNHAIGNVLFMSFFFPIINYLIKKYRMTWIDVK</sequence>
<dbReference type="STRING" id="1462526.BN990_02085"/>
<dbReference type="RefSeq" id="WP_021291229.1">
    <property type="nucleotide sequence ID" value="NZ_BNER01000002.1"/>
</dbReference>
<feature type="transmembrane region" description="Helical" evidence="1">
    <location>
        <begin position="6"/>
        <end position="23"/>
    </location>
</feature>
<keyword evidence="1" id="KW-0812">Transmembrane</keyword>
<dbReference type="eggNOG" id="COG4720">
    <property type="taxonomic scope" value="Bacteria"/>
</dbReference>
<keyword evidence="1" id="KW-1133">Transmembrane helix</keyword>
<comment type="caution">
    <text evidence="2">The sequence shown here is derived from an EMBL/GenBank/DDBJ whole genome shotgun (WGS) entry which is preliminary data.</text>
</comment>
<evidence type="ECO:0000313" key="3">
    <source>
        <dbReference type="Proteomes" id="UP000028875"/>
    </source>
</evidence>
<dbReference type="Pfam" id="PF07155">
    <property type="entry name" value="ECF-ribofla_trS"/>
    <property type="match status" value="1"/>
</dbReference>
<feature type="transmembrane region" description="Helical" evidence="1">
    <location>
        <begin position="138"/>
        <end position="157"/>
    </location>
</feature>
<proteinExistence type="predicted"/>
<feature type="transmembrane region" description="Helical" evidence="1">
    <location>
        <begin position="95"/>
        <end position="118"/>
    </location>
</feature>
<dbReference type="Proteomes" id="UP000028875">
    <property type="component" value="Unassembled WGS sequence"/>
</dbReference>
<name>A0A024QCU2_9BACI</name>
<dbReference type="OrthoDB" id="5198189at2"/>
<dbReference type="InterPro" id="IPR009825">
    <property type="entry name" value="ECF_substrate-spec-like"/>
</dbReference>
<evidence type="ECO:0000256" key="1">
    <source>
        <dbReference type="SAM" id="Phobius"/>
    </source>
</evidence>
<dbReference type="Gene3D" id="1.10.1760.20">
    <property type="match status" value="1"/>
</dbReference>
<reference evidence="2 3" key="1">
    <citation type="submission" date="2014-03" db="EMBL/GenBank/DDBJ databases">
        <authorList>
            <person name="Urmite Genomes U."/>
        </authorList>
    </citation>
    <scope>NUCLEOTIDE SEQUENCE [LARGE SCALE GENOMIC DNA]</scope>
    <source>
        <strain evidence="2 3">Vm-5</strain>
    </source>
</reference>
<dbReference type="GO" id="GO:0016020">
    <property type="term" value="C:membrane"/>
    <property type="evidence" value="ECO:0007669"/>
    <property type="project" value="InterPro"/>
</dbReference>
<reference evidence="3" key="2">
    <citation type="submission" date="2014-05" db="EMBL/GenBank/DDBJ databases">
        <title>Draft genome sequence of Virgibacillus massiliensis Vm-5.</title>
        <authorList>
            <person name="Khelaifia S."/>
            <person name="Croce O."/>
            <person name="Lagier J.C."/>
            <person name="Raoult D."/>
        </authorList>
    </citation>
    <scope>NUCLEOTIDE SEQUENCE [LARGE SCALE GENOMIC DNA]</scope>
    <source>
        <strain evidence="3">Vm-5</strain>
    </source>
</reference>
<dbReference type="AlphaFoldDB" id="A0A024QCU2"/>
<keyword evidence="3" id="KW-1185">Reference proteome</keyword>
<gene>
    <name evidence="2" type="ORF">BN990_02085</name>
</gene>
<dbReference type="EMBL" id="CCDP010000001">
    <property type="protein sequence ID" value="CDQ39771.1"/>
    <property type="molecule type" value="Genomic_DNA"/>
</dbReference>
<evidence type="ECO:0000313" key="2">
    <source>
        <dbReference type="EMBL" id="CDQ39771.1"/>
    </source>
</evidence>
<accession>A0A024QCU2</accession>
<feature type="transmembrane region" description="Helical" evidence="1">
    <location>
        <begin position="35"/>
        <end position="55"/>
    </location>
</feature>
<protein>
    <submittedName>
        <fullName evidence="2">Putative membrane protein</fullName>
    </submittedName>
</protein>